<keyword evidence="3 6" id="KW-0731">Sigma factor</keyword>
<dbReference type="Proteomes" id="UP000032430">
    <property type="component" value="Chromosome I"/>
</dbReference>
<evidence type="ECO:0000256" key="4">
    <source>
        <dbReference type="ARBA" id="ARBA00023125"/>
    </source>
</evidence>
<dbReference type="NCBIfam" id="TIGR02479">
    <property type="entry name" value="FliA_WhiG"/>
    <property type="match status" value="1"/>
</dbReference>
<dbReference type="KEGG" id="lfa:LFA_1040"/>
<proteinExistence type="inferred from homology"/>
<dbReference type="CDD" id="cd06171">
    <property type="entry name" value="Sigma70_r4"/>
    <property type="match status" value="1"/>
</dbReference>
<evidence type="ECO:0000256" key="5">
    <source>
        <dbReference type="ARBA" id="ARBA00023163"/>
    </source>
</evidence>
<dbReference type="GO" id="GO:0003899">
    <property type="term" value="F:DNA-directed RNA polymerase activity"/>
    <property type="evidence" value="ECO:0007669"/>
    <property type="project" value="InterPro"/>
</dbReference>
<dbReference type="SUPFAM" id="SSF88659">
    <property type="entry name" value="Sigma3 and sigma4 domains of RNA polymerase sigma factors"/>
    <property type="match status" value="2"/>
</dbReference>
<comment type="caution">
    <text evidence="6">Lacks conserved residue(s) required for the propagation of feature annotation.</text>
</comment>
<dbReference type="GO" id="GO:0003677">
    <property type="term" value="F:DNA binding"/>
    <property type="evidence" value="ECO:0007669"/>
    <property type="project" value="UniProtKB-UniRule"/>
</dbReference>
<feature type="region of interest" description="Sigma-70 factor domain-4" evidence="6">
    <location>
        <begin position="185"/>
        <end position="233"/>
    </location>
</feature>
<dbReference type="SUPFAM" id="SSF88946">
    <property type="entry name" value="Sigma2 domain of RNA polymerase sigma factors"/>
    <property type="match status" value="1"/>
</dbReference>
<feature type="short sequence motif" description="Interaction with polymerase core subunit RpoC" evidence="6">
    <location>
        <begin position="45"/>
        <end position="48"/>
    </location>
</feature>
<dbReference type="InterPro" id="IPR007627">
    <property type="entry name" value="RNA_pol_sigma70_r2"/>
</dbReference>
<evidence type="ECO:0000256" key="1">
    <source>
        <dbReference type="ARBA" id="ARBA00022490"/>
    </source>
</evidence>
<dbReference type="InterPro" id="IPR007630">
    <property type="entry name" value="RNA_pol_sigma70_r4"/>
</dbReference>
<comment type="function">
    <text evidence="6">Sigma factors are initiation factors that promote the attachment of RNA polymerase to specific initiation sites and are then released. This sigma factor controls the expression of flagella-related genes.</text>
</comment>
<accession>A0A098G3B0</accession>
<name>A0A098G3B0_9GAMM</name>
<dbReference type="OrthoDB" id="9799825at2"/>
<dbReference type="NCBIfam" id="NF005413">
    <property type="entry name" value="PRK06986.1"/>
    <property type="match status" value="1"/>
</dbReference>
<comment type="subcellular location">
    <subcellularLocation>
        <location evidence="6">Cytoplasm</location>
    </subcellularLocation>
</comment>
<feature type="domain" description="RNA polymerase sigma-70" evidence="7">
    <location>
        <begin position="45"/>
        <end position="58"/>
    </location>
</feature>
<organism evidence="8 9">
    <name type="scientific">Legionella fallonii LLAP-10</name>
    <dbReference type="NCBI Taxonomy" id="1212491"/>
    <lineage>
        <taxon>Bacteria</taxon>
        <taxon>Pseudomonadati</taxon>
        <taxon>Pseudomonadota</taxon>
        <taxon>Gammaproteobacteria</taxon>
        <taxon>Legionellales</taxon>
        <taxon>Legionellaceae</taxon>
        <taxon>Legionella</taxon>
    </lineage>
</organism>
<dbReference type="InterPro" id="IPR000943">
    <property type="entry name" value="RNA_pol_sigma70"/>
</dbReference>
<dbReference type="RefSeq" id="WP_045095136.1">
    <property type="nucleotide sequence ID" value="NZ_LN614827.1"/>
</dbReference>
<keyword evidence="4 6" id="KW-0238">DNA-binding</keyword>
<evidence type="ECO:0000256" key="2">
    <source>
        <dbReference type="ARBA" id="ARBA00023015"/>
    </source>
</evidence>
<dbReference type="AlphaFoldDB" id="A0A098G3B0"/>
<dbReference type="InterPro" id="IPR014284">
    <property type="entry name" value="RNA_pol_sigma-70_dom"/>
</dbReference>
<dbReference type="PROSITE" id="PS00715">
    <property type="entry name" value="SIGMA70_1"/>
    <property type="match status" value="1"/>
</dbReference>
<feature type="DNA-binding region" description="H-T-H motif" evidence="6">
    <location>
        <begin position="207"/>
        <end position="226"/>
    </location>
</feature>
<dbReference type="InterPro" id="IPR013325">
    <property type="entry name" value="RNA_pol_sigma_r2"/>
</dbReference>
<dbReference type="GO" id="GO:0006352">
    <property type="term" value="P:DNA-templated transcription initiation"/>
    <property type="evidence" value="ECO:0007669"/>
    <property type="project" value="UniProtKB-UniRule"/>
</dbReference>
<dbReference type="GO" id="GO:0016987">
    <property type="term" value="F:sigma factor activity"/>
    <property type="evidence" value="ECO:0007669"/>
    <property type="project" value="UniProtKB-UniRule"/>
</dbReference>
<reference evidence="9" key="1">
    <citation type="submission" date="2014-09" db="EMBL/GenBank/DDBJ databases">
        <authorList>
            <person name="Gomez-Valero L."/>
        </authorList>
    </citation>
    <scope>NUCLEOTIDE SEQUENCE [LARGE SCALE GENOMIC DNA]</scope>
    <source>
        <strain evidence="9">ATCC700992</strain>
    </source>
</reference>
<dbReference type="PANTHER" id="PTHR30385:SF7">
    <property type="entry name" value="RNA POLYMERASE SIGMA FACTOR FLIA"/>
    <property type="match status" value="1"/>
</dbReference>
<keyword evidence="9" id="KW-1185">Reference proteome</keyword>
<dbReference type="PRINTS" id="PR00046">
    <property type="entry name" value="SIGMA70FCT"/>
</dbReference>
<dbReference type="HOGENOM" id="CLU_014793_8_1_6"/>
<dbReference type="Pfam" id="PF04539">
    <property type="entry name" value="Sigma70_r3"/>
    <property type="match status" value="1"/>
</dbReference>
<dbReference type="Pfam" id="PF04542">
    <property type="entry name" value="Sigma70_r2"/>
    <property type="match status" value="1"/>
</dbReference>
<evidence type="ECO:0000259" key="7">
    <source>
        <dbReference type="PROSITE" id="PS00715"/>
    </source>
</evidence>
<protein>
    <recommendedName>
        <fullName evidence="6">RNA polymerase sigma factor FliA</fullName>
    </recommendedName>
    <alternativeName>
        <fullName evidence="6">RNA polymerase sigma factor for flagellar operon</fullName>
    </alternativeName>
    <alternativeName>
        <fullName evidence="6">Sigma F</fullName>
    </alternativeName>
    <alternativeName>
        <fullName evidence="6">Sigma-28</fullName>
    </alternativeName>
</protein>
<keyword evidence="2 6" id="KW-0805">Transcription regulation</keyword>
<sequence length="238" mass="26868">MDALAAYSKVNQQTQETLVKGHAILVKRIAHHLLGRLPQSVQLDDLIQAGMLGLLEAARHYDSSKGASFETYAGIRIRGHMLDEVRRNDWVPRSVYRNSRMISEAVKQVEHRLGREAKDYEVAEELDIPLNEYHEMLQDSASSHLYGFDDLGVTDDLLYAEGGGESTEPHVNALHSDLMSRLTDVIGGLPHKERVVLSLYYEQDLNLKEIGEVLEVSESRISQILSQATHRIKSRLLE</sequence>
<evidence type="ECO:0000313" key="9">
    <source>
        <dbReference type="Proteomes" id="UP000032430"/>
    </source>
</evidence>
<evidence type="ECO:0000256" key="3">
    <source>
        <dbReference type="ARBA" id="ARBA00023082"/>
    </source>
</evidence>
<dbReference type="NCBIfam" id="TIGR02937">
    <property type="entry name" value="sigma70-ECF"/>
    <property type="match status" value="1"/>
</dbReference>
<evidence type="ECO:0000256" key="6">
    <source>
        <dbReference type="HAMAP-Rule" id="MF_00962"/>
    </source>
</evidence>
<dbReference type="InterPro" id="IPR028617">
    <property type="entry name" value="Sigma70_FliA"/>
</dbReference>
<feature type="region of interest" description="Sigma-70 factor domain-2" evidence="6">
    <location>
        <begin position="18"/>
        <end position="90"/>
    </location>
</feature>
<dbReference type="InterPro" id="IPR012845">
    <property type="entry name" value="RNA_pol_sigma_FliA_WhiG"/>
</dbReference>
<dbReference type="FunFam" id="1.10.1740.10:FF:000002">
    <property type="entry name" value="RNA polymerase sigma factor FliA"/>
    <property type="match status" value="1"/>
</dbReference>
<dbReference type="Pfam" id="PF04545">
    <property type="entry name" value="Sigma70_r4"/>
    <property type="match status" value="1"/>
</dbReference>
<comment type="similarity">
    <text evidence="6">Belongs to the sigma-70 factor family. FliA subfamily.</text>
</comment>
<dbReference type="InterPro" id="IPR007624">
    <property type="entry name" value="RNA_pol_sigma70_r3"/>
</dbReference>
<dbReference type="GO" id="GO:0005737">
    <property type="term" value="C:cytoplasm"/>
    <property type="evidence" value="ECO:0007669"/>
    <property type="project" value="UniProtKB-SubCell"/>
</dbReference>
<evidence type="ECO:0000313" key="8">
    <source>
        <dbReference type="EMBL" id="CEG56479.1"/>
    </source>
</evidence>
<dbReference type="EMBL" id="LN614827">
    <property type="protein sequence ID" value="CEG56479.1"/>
    <property type="molecule type" value="Genomic_DNA"/>
</dbReference>
<dbReference type="InterPro" id="IPR013324">
    <property type="entry name" value="RNA_pol_sigma_r3/r4-like"/>
</dbReference>
<keyword evidence="5 6" id="KW-0804">Transcription</keyword>
<dbReference type="STRING" id="1212491.LFA_1040"/>
<keyword evidence="1 6" id="KW-0963">Cytoplasm</keyword>
<dbReference type="HAMAP" id="MF_00962">
    <property type="entry name" value="Sigma70_FliA"/>
    <property type="match status" value="1"/>
</dbReference>
<gene>
    <name evidence="6 8" type="primary">fliA</name>
    <name evidence="8" type="ORF">LFA_1040</name>
</gene>
<dbReference type="Gene3D" id="1.10.1740.10">
    <property type="match status" value="1"/>
</dbReference>
<dbReference type="Gene3D" id="1.20.140.160">
    <property type="match status" value="1"/>
</dbReference>
<dbReference type="PANTHER" id="PTHR30385">
    <property type="entry name" value="SIGMA FACTOR F FLAGELLAR"/>
    <property type="match status" value="1"/>
</dbReference>